<dbReference type="EMBL" id="JBHSXN010000002">
    <property type="protein sequence ID" value="MFC6952816.1"/>
    <property type="molecule type" value="Genomic_DNA"/>
</dbReference>
<gene>
    <name evidence="2" type="ORF">ACFQGB_08050</name>
</gene>
<feature type="transmembrane region" description="Helical" evidence="1">
    <location>
        <begin position="36"/>
        <end position="55"/>
    </location>
</feature>
<proteinExistence type="predicted"/>
<dbReference type="RefSeq" id="WP_336349800.1">
    <property type="nucleotide sequence ID" value="NZ_JAZAQL010000002.1"/>
</dbReference>
<accession>A0ABD5VIT5</accession>
<organism evidence="2 3">
    <name type="scientific">Halorubellus litoreus</name>
    <dbReference type="NCBI Taxonomy" id="755308"/>
    <lineage>
        <taxon>Archaea</taxon>
        <taxon>Methanobacteriati</taxon>
        <taxon>Methanobacteriota</taxon>
        <taxon>Stenosarchaea group</taxon>
        <taxon>Halobacteria</taxon>
        <taxon>Halobacteriales</taxon>
        <taxon>Halorubellaceae</taxon>
        <taxon>Halorubellus</taxon>
    </lineage>
</organism>
<sequence length="75" mass="7721">MHRQRYMFGIVLGALIGVFGTGVPVRTVAGVPVHGVIAFVSAVVTVASAIGLLVAQYRHVKASDASEETAESASP</sequence>
<reference evidence="2 3" key="1">
    <citation type="journal article" date="2019" name="Int. J. Syst. Evol. Microbiol.">
        <title>The Global Catalogue of Microorganisms (GCM) 10K type strain sequencing project: providing services to taxonomists for standard genome sequencing and annotation.</title>
        <authorList>
            <consortium name="The Broad Institute Genomics Platform"/>
            <consortium name="The Broad Institute Genome Sequencing Center for Infectious Disease"/>
            <person name="Wu L."/>
            <person name="Ma J."/>
        </authorList>
    </citation>
    <scope>NUCLEOTIDE SEQUENCE [LARGE SCALE GENOMIC DNA]</scope>
    <source>
        <strain evidence="2 3">GX26</strain>
    </source>
</reference>
<protein>
    <submittedName>
        <fullName evidence="2">Uncharacterized protein</fullName>
    </submittedName>
</protein>
<name>A0ABD5VIT5_9EURY</name>
<comment type="caution">
    <text evidence="2">The sequence shown here is derived from an EMBL/GenBank/DDBJ whole genome shotgun (WGS) entry which is preliminary data.</text>
</comment>
<dbReference type="AlphaFoldDB" id="A0ABD5VIT5"/>
<keyword evidence="3" id="KW-1185">Reference proteome</keyword>
<dbReference type="Proteomes" id="UP001596395">
    <property type="component" value="Unassembled WGS sequence"/>
</dbReference>
<evidence type="ECO:0000313" key="2">
    <source>
        <dbReference type="EMBL" id="MFC6952816.1"/>
    </source>
</evidence>
<keyword evidence="1" id="KW-1133">Transmembrane helix</keyword>
<keyword evidence="1" id="KW-0472">Membrane</keyword>
<evidence type="ECO:0000256" key="1">
    <source>
        <dbReference type="SAM" id="Phobius"/>
    </source>
</evidence>
<evidence type="ECO:0000313" key="3">
    <source>
        <dbReference type="Proteomes" id="UP001596395"/>
    </source>
</evidence>
<keyword evidence="1" id="KW-0812">Transmembrane</keyword>